<evidence type="ECO:0000259" key="5">
    <source>
        <dbReference type="PROSITE" id="PS51278"/>
    </source>
</evidence>
<evidence type="ECO:0000256" key="3">
    <source>
        <dbReference type="ARBA" id="ARBA00022888"/>
    </source>
</evidence>
<dbReference type="Proteomes" id="UP000612362">
    <property type="component" value="Unassembled WGS sequence"/>
</dbReference>
<keyword evidence="3" id="KW-0028">Amino-acid biosynthesis</keyword>
<dbReference type="PANTHER" id="PTHR43284:SF1">
    <property type="entry name" value="ASPARAGINE SYNTHETASE"/>
    <property type="match status" value="1"/>
</dbReference>
<evidence type="ECO:0000256" key="4">
    <source>
        <dbReference type="ARBA" id="ARBA00048741"/>
    </source>
</evidence>
<dbReference type="AlphaFoldDB" id="A0A8J3I1J2"/>
<gene>
    <name evidence="6" type="ORF">KSX_52240</name>
</gene>
<dbReference type="GO" id="GO:0004066">
    <property type="term" value="F:asparagine synthase (glutamine-hydrolyzing) activity"/>
    <property type="evidence" value="ECO:0007669"/>
    <property type="project" value="UniProtKB-EC"/>
</dbReference>
<evidence type="ECO:0000313" key="6">
    <source>
        <dbReference type="EMBL" id="GHO47061.1"/>
    </source>
</evidence>
<comment type="pathway">
    <text evidence="1">Amino-acid biosynthesis; L-asparagine biosynthesis; L-asparagine from L-aspartate (L-Gln route): step 1/1.</text>
</comment>
<sequence>MNGIFAFAIWVEACQQLFIARDHLGVKPLFYAQVGSSIVFGSEINV</sequence>
<evidence type="ECO:0000256" key="2">
    <source>
        <dbReference type="ARBA" id="ARBA00012737"/>
    </source>
</evidence>
<dbReference type="PROSITE" id="PS51278">
    <property type="entry name" value="GATASE_TYPE_2"/>
    <property type="match status" value="1"/>
</dbReference>
<dbReference type="EC" id="6.3.5.4" evidence="2"/>
<dbReference type="SUPFAM" id="SSF56235">
    <property type="entry name" value="N-terminal nucleophile aminohydrolases (Ntn hydrolases)"/>
    <property type="match status" value="1"/>
</dbReference>
<dbReference type="InterPro" id="IPR051786">
    <property type="entry name" value="ASN_synthetase/amidase"/>
</dbReference>
<proteinExistence type="predicted"/>
<dbReference type="InterPro" id="IPR017932">
    <property type="entry name" value="GATase_2_dom"/>
</dbReference>
<dbReference type="EMBL" id="BNJF01000002">
    <property type="protein sequence ID" value="GHO47061.1"/>
    <property type="molecule type" value="Genomic_DNA"/>
</dbReference>
<accession>A0A8J3I1J2</accession>
<keyword evidence="3" id="KW-0061">Asparagine biosynthesis</keyword>
<dbReference type="InterPro" id="IPR029055">
    <property type="entry name" value="Ntn_hydrolases_N"/>
</dbReference>
<dbReference type="PANTHER" id="PTHR43284">
    <property type="entry name" value="ASPARAGINE SYNTHETASE (GLUTAMINE-HYDROLYZING)"/>
    <property type="match status" value="1"/>
</dbReference>
<comment type="catalytic activity">
    <reaction evidence="4">
        <text>L-aspartate + L-glutamine + ATP + H2O = L-asparagine + L-glutamate + AMP + diphosphate + H(+)</text>
        <dbReference type="Rhea" id="RHEA:12228"/>
        <dbReference type="ChEBI" id="CHEBI:15377"/>
        <dbReference type="ChEBI" id="CHEBI:15378"/>
        <dbReference type="ChEBI" id="CHEBI:29985"/>
        <dbReference type="ChEBI" id="CHEBI:29991"/>
        <dbReference type="ChEBI" id="CHEBI:30616"/>
        <dbReference type="ChEBI" id="CHEBI:33019"/>
        <dbReference type="ChEBI" id="CHEBI:58048"/>
        <dbReference type="ChEBI" id="CHEBI:58359"/>
        <dbReference type="ChEBI" id="CHEBI:456215"/>
        <dbReference type="EC" id="6.3.5.4"/>
    </reaction>
</comment>
<dbReference type="GO" id="GO:0006529">
    <property type="term" value="P:asparagine biosynthetic process"/>
    <property type="evidence" value="ECO:0007669"/>
    <property type="project" value="UniProtKB-KW"/>
</dbReference>
<dbReference type="Pfam" id="PF13537">
    <property type="entry name" value="GATase_7"/>
    <property type="match status" value="1"/>
</dbReference>
<reference evidence="6" key="1">
    <citation type="submission" date="2020-10" db="EMBL/GenBank/DDBJ databases">
        <title>Taxonomic study of unclassified bacteria belonging to the class Ktedonobacteria.</title>
        <authorList>
            <person name="Yabe S."/>
            <person name="Wang C.M."/>
            <person name="Zheng Y."/>
            <person name="Sakai Y."/>
            <person name="Cavaletti L."/>
            <person name="Monciardini P."/>
            <person name="Donadio S."/>
        </authorList>
    </citation>
    <scope>NUCLEOTIDE SEQUENCE</scope>
    <source>
        <strain evidence="6">SOSP1-1</strain>
    </source>
</reference>
<evidence type="ECO:0000256" key="1">
    <source>
        <dbReference type="ARBA" id="ARBA00005187"/>
    </source>
</evidence>
<comment type="caution">
    <text evidence="6">The sequence shown here is derived from an EMBL/GenBank/DDBJ whole genome shotgun (WGS) entry which is preliminary data.</text>
</comment>
<protein>
    <recommendedName>
        <fullName evidence="2">asparagine synthase (glutamine-hydrolyzing)</fullName>
        <ecNumber evidence="2">6.3.5.4</ecNumber>
    </recommendedName>
</protein>
<organism evidence="6 7">
    <name type="scientific">Ktedonospora formicarum</name>
    <dbReference type="NCBI Taxonomy" id="2778364"/>
    <lineage>
        <taxon>Bacteria</taxon>
        <taxon>Bacillati</taxon>
        <taxon>Chloroflexota</taxon>
        <taxon>Ktedonobacteria</taxon>
        <taxon>Ktedonobacterales</taxon>
        <taxon>Ktedonobacteraceae</taxon>
        <taxon>Ktedonospora</taxon>
    </lineage>
</organism>
<feature type="domain" description="Glutamine amidotransferase type-2" evidence="5">
    <location>
        <begin position="1"/>
        <end position="46"/>
    </location>
</feature>
<name>A0A8J3I1J2_9CHLR</name>
<dbReference type="Gene3D" id="3.60.20.10">
    <property type="entry name" value="Glutamine Phosphoribosylpyrophosphate, subunit 1, domain 1"/>
    <property type="match status" value="1"/>
</dbReference>
<keyword evidence="7" id="KW-1185">Reference proteome</keyword>
<evidence type="ECO:0000313" key="7">
    <source>
        <dbReference type="Proteomes" id="UP000612362"/>
    </source>
</evidence>